<keyword evidence="4" id="KW-1185">Reference proteome</keyword>
<dbReference type="AlphaFoldDB" id="A0A2W1LWA2"/>
<dbReference type="OrthoDB" id="9813918at2"/>
<dbReference type="InterPro" id="IPR024654">
    <property type="entry name" value="Calcineurin-like_PHP_lpxH"/>
</dbReference>
<dbReference type="InterPro" id="IPR029052">
    <property type="entry name" value="Metallo-depent_PP-like"/>
</dbReference>
<dbReference type="PANTHER" id="PTHR42850:SF2">
    <property type="entry name" value="BLL5683 PROTEIN"/>
    <property type="match status" value="1"/>
</dbReference>
<evidence type="ECO:0000313" key="4">
    <source>
        <dbReference type="Proteomes" id="UP000249522"/>
    </source>
</evidence>
<comment type="caution">
    <text evidence="3">The sequence shown here is derived from an EMBL/GenBank/DDBJ whole genome shotgun (WGS) entry which is preliminary data.</text>
</comment>
<proteinExistence type="inferred from homology"/>
<dbReference type="PANTHER" id="PTHR42850">
    <property type="entry name" value="METALLOPHOSPHOESTERASE"/>
    <property type="match status" value="1"/>
</dbReference>
<dbReference type="InterPro" id="IPR050126">
    <property type="entry name" value="Ap4A_hydrolase"/>
</dbReference>
<dbReference type="GO" id="GO:0005737">
    <property type="term" value="C:cytoplasm"/>
    <property type="evidence" value="ECO:0007669"/>
    <property type="project" value="TreeGrafter"/>
</dbReference>
<dbReference type="Proteomes" id="UP000249522">
    <property type="component" value="Unassembled WGS sequence"/>
</dbReference>
<organism evidence="3 4">
    <name type="scientific">Paenibacillus sambharensis</name>
    <dbReference type="NCBI Taxonomy" id="1803190"/>
    <lineage>
        <taxon>Bacteria</taxon>
        <taxon>Bacillati</taxon>
        <taxon>Bacillota</taxon>
        <taxon>Bacilli</taxon>
        <taxon>Bacillales</taxon>
        <taxon>Paenibacillaceae</taxon>
        <taxon>Paenibacillus</taxon>
    </lineage>
</organism>
<dbReference type="SUPFAM" id="SSF56300">
    <property type="entry name" value="Metallo-dependent phosphatases"/>
    <property type="match status" value="1"/>
</dbReference>
<dbReference type="EMBL" id="QKRB01000042">
    <property type="protein sequence ID" value="PZD96061.1"/>
    <property type="molecule type" value="Genomic_DNA"/>
</dbReference>
<dbReference type="PIRSF" id="PIRSF000883">
    <property type="entry name" value="Pesterase_MJ0912"/>
    <property type="match status" value="1"/>
</dbReference>
<dbReference type="Gene3D" id="3.60.21.10">
    <property type="match status" value="1"/>
</dbReference>
<feature type="domain" description="Calcineurin-like phosphoesterase" evidence="2">
    <location>
        <begin position="5"/>
        <end position="179"/>
    </location>
</feature>
<reference evidence="3 4" key="1">
    <citation type="submission" date="2018-06" db="EMBL/GenBank/DDBJ databases">
        <title>Paenibacillus imtechensis sp. nov.</title>
        <authorList>
            <person name="Pinnaka A.K."/>
            <person name="Singh H."/>
            <person name="Kaur M."/>
        </authorList>
    </citation>
    <scope>NUCLEOTIDE SEQUENCE [LARGE SCALE GENOMIC DNA]</scope>
    <source>
        <strain evidence="3 4">SMB1</strain>
    </source>
</reference>
<dbReference type="InterPro" id="IPR011152">
    <property type="entry name" value="Pesterase_MJ0912"/>
</dbReference>
<dbReference type="RefSeq" id="WP_111146349.1">
    <property type="nucleotide sequence ID" value="NZ_QKRB01000042.1"/>
</dbReference>
<comment type="similarity">
    <text evidence="1">Belongs to the metallophosphoesterase superfamily. YfcE family.</text>
</comment>
<protein>
    <submittedName>
        <fullName evidence="3">YfcE family phosphodiesterase</fullName>
    </submittedName>
</protein>
<dbReference type="CDD" id="cd00838">
    <property type="entry name" value="MPP_superfamily"/>
    <property type="match status" value="1"/>
</dbReference>
<accession>A0A2W1LWA2</accession>
<sequence>MNPAIAVIADIHSNSEALDAVLGDIETRKITQIVNLGDTLFGPIDPLGTAERLMRREGIVHIMGNCDELLLQDYSGSLTYQYVKPLMNDSILSWIRTCLPTWQYEDILFCHGTPDSNSTYLVEEVTDQGAIAKSPSRLAQELAGVQQPYIICGHSHVARTVYLPDGKLVVNPGSVGLPAYCDEQPRPHVMESMAPHARYAILTKMDNGSWRVEQVSLVYDWERAAHMAETNGRKDYAYALRTGLADPCIT</sequence>
<dbReference type="GO" id="GO:0016791">
    <property type="term" value="F:phosphatase activity"/>
    <property type="evidence" value="ECO:0007669"/>
    <property type="project" value="TreeGrafter"/>
</dbReference>
<dbReference type="Pfam" id="PF12850">
    <property type="entry name" value="Metallophos_2"/>
    <property type="match status" value="1"/>
</dbReference>
<evidence type="ECO:0000256" key="1">
    <source>
        <dbReference type="ARBA" id="ARBA00008950"/>
    </source>
</evidence>
<evidence type="ECO:0000259" key="2">
    <source>
        <dbReference type="Pfam" id="PF12850"/>
    </source>
</evidence>
<name>A0A2W1LWA2_9BACL</name>
<evidence type="ECO:0000313" key="3">
    <source>
        <dbReference type="EMBL" id="PZD96061.1"/>
    </source>
</evidence>
<gene>
    <name evidence="3" type="ORF">DNH61_09085</name>
</gene>